<dbReference type="InterPro" id="IPR036390">
    <property type="entry name" value="WH_DNA-bd_sf"/>
</dbReference>
<evidence type="ECO:0000259" key="2">
    <source>
        <dbReference type="Pfam" id="PF01051"/>
    </source>
</evidence>
<comment type="caution">
    <text evidence="3">The sequence shown here is derived from an EMBL/GenBank/DDBJ whole genome shotgun (WGS) entry which is preliminary data.</text>
</comment>
<dbReference type="SUPFAM" id="SSF46785">
    <property type="entry name" value="Winged helix' DNA-binding domain"/>
    <property type="match status" value="2"/>
</dbReference>
<dbReference type="RefSeq" id="WP_046822155.1">
    <property type="nucleotide sequence ID" value="NZ_LBBT01000087.1"/>
</dbReference>
<sequence>MSNLTDIENPKILMKNNVLIQSKYSLTLNENRIFLLILYKLQKNYNGSMHCDIHYDEFKEIIKRTNDRTVKKISSYLEGLMNKSIFFIEKKRNDKLIWGQYNFISGYQFDEETQIFRIESPKKIYTLLDQYLKTGYTPANLAILFSLKNYNAQRLYDLIRVWSGTKQTINYKIEDIKMYLMLEDSYPQYSNFKRRVILPAIKELNESGFFEIDIKENKSGRKVESIDFIVKDLDKRKYFSKDDVIDQIGESNIYEQSSVPEPFEENKINLNAEKSILNREFFVPDETVFTKGTLRSFKMDFENIDFKNDYMKKAFDDAVMITLDKDDVETIKAVSYKFFKGTLDNKILEYKKEYEEDLKHKEEMDLFW</sequence>
<dbReference type="Proteomes" id="UP000034407">
    <property type="component" value="Unassembled WGS sequence"/>
</dbReference>
<name>A0A0M3DLG1_9FIRM</name>
<comment type="similarity">
    <text evidence="1">Belongs to the initiator RepB protein family.</text>
</comment>
<dbReference type="EMBL" id="LBBT01000087">
    <property type="protein sequence ID" value="KKY02284.1"/>
    <property type="molecule type" value="Genomic_DNA"/>
</dbReference>
<dbReference type="PATRIC" id="fig|1629550.3.peg.3501"/>
<evidence type="ECO:0000313" key="3">
    <source>
        <dbReference type="EMBL" id="KKY02284.1"/>
    </source>
</evidence>
<protein>
    <recommendedName>
        <fullName evidence="2">Initiator Rep protein WH1 domain-containing protein</fullName>
    </recommendedName>
</protein>
<gene>
    <name evidence="3" type="ORF">VN21_04010</name>
</gene>
<evidence type="ECO:0000256" key="1">
    <source>
        <dbReference type="ARBA" id="ARBA00038283"/>
    </source>
</evidence>
<proteinExistence type="inferred from homology"/>
<dbReference type="InterPro" id="IPR000525">
    <property type="entry name" value="Initiator_Rep_WH1"/>
</dbReference>
<dbReference type="AlphaFoldDB" id="A0A0M3DLG1"/>
<dbReference type="Gene3D" id="1.10.10.10">
    <property type="entry name" value="Winged helix-like DNA-binding domain superfamily/Winged helix DNA-binding domain"/>
    <property type="match status" value="2"/>
</dbReference>
<feature type="domain" description="Initiator Rep protein WH1" evidence="2">
    <location>
        <begin position="13"/>
        <end position="159"/>
    </location>
</feature>
<evidence type="ECO:0000313" key="4">
    <source>
        <dbReference type="Proteomes" id="UP000034407"/>
    </source>
</evidence>
<keyword evidence="4" id="KW-1185">Reference proteome</keyword>
<dbReference type="GO" id="GO:0006270">
    <property type="term" value="P:DNA replication initiation"/>
    <property type="evidence" value="ECO:0007669"/>
    <property type="project" value="InterPro"/>
</dbReference>
<organism evidence="3 4">
    <name type="scientific">Paraclostridium benzoelyticum</name>
    <dbReference type="NCBI Taxonomy" id="1629550"/>
    <lineage>
        <taxon>Bacteria</taxon>
        <taxon>Bacillati</taxon>
        <taxon>Bacillota</taxon>
        <taxon>Clostridia</taxon>
        <taxon>Peptostreptococcales</taxon>
        <taxon>Peptostreptococcaceae</taxon>
        <taxon>Paraclostridium</taxon>
    </lineage>
</organism>
<dbReference type="Pfam" id="PF01051">
    <property type="entry name" value="Rep3_N"/>
    <property type="match status" value="1"/>
</dbReference>
<dbReference type="OrthoDB" id="1883334at2"/>
<reference evidence="3 4" key="1">
    <citation type="submission" date="2015-04" db="EMBL/GenBank/DDBJ databases">
        <title>Microcin producing Clostridium sp. JC272T.</title>
        <authorList>
            <person name="Jyothsna T."/>
            <person name="Sasikala C."/>
            <person name="Ramana C."/>
        </authorList>
    </citation>
    <scope>NUCLEOTIDE SEQUENCE [LARGE SCALE GENOMIC DNA]</scope>
    <source>
        <strain evidence="3 4">JC272</strain>
    </source>
</reference>
<dbReference type="InterPro" id="IPR036388">
    <property type="entry name" value="WH-like_DNA-bd_sf"/>
</dbReference>
<accession>A0A0M3DLG1</accession>
<dbReference type="GO" id="GO:0003887">
    <property type="term" value="F:DNA-directed DNA polymerase activity"/>
    <property type="evidence" value="ECO:0007669"/>
    <property type="project" value="InterPro"/>
</dbReference>
<dbReference type="Pfam" id="PF21205">
    <property type="entry name" value="Rep3_C"/>
    <property type="match status" value="1"/>
</dbReference>